<name>A0A6J4MAZ9_9BACT</name>
<feature type="non-terminal residue" evidence="1">
    <location>
        <position position="1"/>
    </location>
</feature>
<sequence length="332" mass="36127">FPFRGPGEIEMMRQGTWPAYYNRDLLAPYHRYTGSQTVNIYVRRRQKPEITVSCTPNPVTRGQQIQCTAGKTADAPGELQVTGWSFEGGASSIEAEGSDQGAPTWGGIMVVSGTIRVDGTIGGRPALPGSASVTVRGRTWTAKTVYPDAKSAYVGEPELRYPPVTPATPELEDGVFGKYLDAPPVIALAEGSGPNRGWVYVDEPPVFSLTPLIHLSIALSPQDPFYRAQRGESGIRFSGRPPCGPDFMRQAARHVPAHEDGHHRIAKTFYESPAATEQLEQSLVFDPHGSRSTTEVAADFIKPLRLRLKSLQDSHDGSDVLKVPCSFTPISH</sequence>
<accession>A0A6J4MAZ9</accession>
<organism evidence="1">
    <name type="scientific">uncultured Gemmatimonadota bacterium</name>
    <dbReference type="NCBI Taxonomy" id="203437"/>
    <lineage>
        <taxon>Bacteria</taxon>
        <taxon>Pseudomonadati</taxon>
        <taxon>Gemmatimonadota</taxon>
        <taxon>environmental samples</taxon>
    </lineage>
</organism>
<reference evidence="1" key="1">
    <citation type="submission" date="2020-02" db="EMBL/GenBank/DDBJ databases">
        <authorList>
            <person name="Meier V. D."/>
        </authorList>
    </citation>
    <scope>NUCLEOTIDE SEQUENCE</scope>
    <source>
        <strain evidence="1">AVDCRST_MAG68</strain>
    </source>
</reference>
<evidence type="ECO:0000313" key="1">
    <source>
        <dbReference type="EMBL" id="CAA9355151.1"/>
    </source>
</evidence>
<dbReference type="EMBL" id="CADCTW010000186">
    <property type="protein sequence ID" value="CAA9355151.1"/>
    <property type="molecule type" value="Genomic_DNA"/>
</dbReference>
<dbReference type="AlphaFoldDB" id="A0A6J4MAZ9"/>
<gene>
    <name evidence="1" type="ORF">AVDCRST_MAG68-3894</name>
</gene>
<proteinExistence type="predicted"/>
<protein>
    <submittedName>
        <fullName evidence="1">Uncharacterized protein</fullName>
    </submittedName>
</protein>